<feature type="region of interest" description="Disordered" evidence="4">
    <location>
        <begin position="1"/>
        <end position="43"/>
    </location>
</feature>
<reference evidence="6" key="1">
    <citation type="submission" date="2020-10" db="EMBL/GenBank/DDBJ databases">
        <title>Genome Sequence of Monilinia vaccinii-corymbosi Sheds Light on Mummy Berry Disease Infection of Blueberry and Mating Type.</title>
        <authorList>
            <person name="Yow A.G."/>
            <person name="Zhang Y."/>
            <person name="Bansal K."/>
            <person name="Eacker S.M."/>
            <person name="Sullivan S."/>
            <person name="Liachko I."/>
            <person name="Cubeta M.A."/>
            <person name="Rollins J.A."/>
            <person name="Ashrafi H."/>
        </authorList>
    </citation>
    <scope>NUCLEOTIDE SEQUENCE</scope>
    <source>
        <strain evidence="6">RL-1</strain>
    </source>
</reference>
<feature type="region of interest" description="Disordered" evidence="4">
    <location>
        <begin position="652"/>
        <end position="736"/>
    </location>
</feature>
<proteinExistence type="predicted"/>
<feature type="region of interest" description="Disordered" evidence="4">
    <location>
        <begin position="96"/>
        <end position="129"/>
    </location>
</feature>
<feature type="compositionally biased region" description="Low complexity" evidence="4">
    <location>
        <begin position="946"/>
        <end position="960"/>
    </location>
</feature>
<keyword evidence="3" id="KW-0206">Cytoskeleton</keyword>
<dbReference type="OrthoDB" id="5409589at2759"/>
<protein>
    <recommendedName>
        <fullName evidence="5">GAR domain-containing protein</fullName>
    </recommendedName>
</protein>
<dbReference type="Pfam" id="PF02187">
    <property type="entry name" value="GAS2"/>
    <property type="match status" value="1"/>
</dbReference>
<feature type="compositionally biased region" description="Polar residues" evidence="4">
    <location>
        <begin position="674"/>
        <end position="701"/>
    </location>
</feature>
<evidence type="ECO:0000256" key="3">
    <source>
        <dbReference type="ARBA" id="ARBA00023212"/>
    </source>
</evidence>
<dbReference type="Gene3D" id="3.30.920.20">
    <property type="entry name" value="Gas2-like domain"/>
    <property type="match status" value="1"/>
</dbReference>
<feature type="region of interest" description="Disordered" evidence="4">
    <location>
        <begin position="584"/>
        <end position="640"/>
    </location>
</feature>
<accession>A0A8A3PSF9</accession>
<evidence type="ECO:0000256" key="2">
    <source>
        <dbReference type="ARBA" id="ARBA00022490"/>
    </source>
</evidence>
<feature type="compositionally biased region" description="Polar residues" evidence="4">
    <location>
        <begin position="491"/>
        <end position="502"/>
    </location>
</feature>
<feature type="compositionally biased region" description="Basic and acidic residues" evidence="4">
    <location>
        <begin position="915"/>
        <end position="927"/>
    </location>
</feature>
<dbReference type="InterPro" id="IPR003108">
    <property type="entry name" value="GAR_dom"/>
</dbReference>
<feature type="region of interest" description="Disordered" evidence="4">
    <location>
        <begin position="915"/>
        <end position="1052"/>
    </location>
</feature>
<dbReference type="GO" id="GO:0005856">
    <property type="term" value="C:cytoskeleton"/>
    <property type="evidence" value="ECO:0007669"/>
    <property type="project" value="UniProtKB-SubCell"/>
</dbReference>
<dbReference type="Proteomes" id="UP000672032">
    <property type="component" value="Chromosome 9"/>
</dbReference>
<evidence type="ECO:0000313" key="7">
    <source>
        <dbReference type="Proteomes" id="UP000672032"/>
    </source>
</evidence>
<keyword evidence="2" id="KW-0963">Cytoplasm</keyword>
<dbReference type="AlphaFoldDB" id="A0A8A3PSF9"/>
<dbReference type="GO" id="GO:0008017">
    <property type="term" value="F:microtubule binding"/>
    <property type="evidence" value="ECO:0007669"/>
    <property type="project" value="InterPro"/>
</dbReference>
<dbReference type="SUPFAM" id="SSF143575">
    <property type="entry name" value="GAS2 domain-like"/>
    <property type="match status" value="1"/>
</dbReference>
<evidence type="ECO:0000259" key="5">
    <source>
        <dbReference type="Pfam" id="PF02187"/>
    </source>
</evidence>
<evidence type="ECO:0000256" key="4">
    <source>
        <dbReference type="SAM" id="MobiDB-lite"/>
    </source>
</evidence>
<feature type="region of interest" description="Disordered" evidence="4">
    <location>
        <begin position="489"/>
        <end position="511"/>
    </location>
</feature>
<dbReference type="EMBL" id="CP063413">
    <property type="protein sequence ID" value="QSZ37795.1"/>
    <property type="molecule type" value="Genomic_DNA"/>
</dbReference>
<comment type="subcellular location">
    <subcellularLocation>
        <location evidence="1">Cytoplasm</location>
        <location evidence="1">Cytoskeleton</location>
    </subcellularLocation>
</comment>
<evidence type="ECO:0000313" key="6">
    <source>
        <dbReference type="EMBL" id="QSZ37795.1"/>
    </source>
</evidence>
<name>A0A8A3PSF9_9HELO</name>
<feature type="region of interest" description="Disordered" evidence="4">
    <location>
        <begin position="800"/>
        <end position="841"/>
    </location>
</feature>
<keyword evidence="7" id="KW-1185">Reference proteome</keyword>
<feature type="region of interest" description="Disordered" evidence="4">
    <location>
        <begin position="424"/>
        <end position="468"/>
    </location>
</feature>
<feature type="compositionally biased region" description="Polar residues" evidence="4">
    <location>
        <begin position="820"/>
        <end position="831"/>
    </location>
</feature>
<feature type="compositionally biased region" description="Polar residues" evidence="4">
    <location>
        <begin position="1013"/>
        <end position="1027"/>
    </location>
</feature>
<feature type="compositionally biased region" description="Polar residues" evidence="4">
    <location>
        <begin position="442"/>
        <end position="452"/>
    </location>
</feature>
<evidence type="ECO:0000256" key="1">
    <source>
        <dbReference type="ARBA" id="ARBA00004245"/>
    </source>
</evidence>
<feature type="compositionally biased region" description="Low complexity" evidence="4">
    <location>
        <begin position="584"/>
        <end position="596"/>
    </location>
</feature>
<feature type="domain" description="GAR" evidence="5">
    <location>
        <begin position="873"/>
        <end position="909"/>
    </location>
</feature>
<gene>
    <name evidence="6" type="ORF">DSL72_008894</name>
</gene>
<dbReference type="InterPro" id="IPR036534">
    <property type="entry name" value="GAR_dom_sf"/>
</dbReference>
<feature type="compositionally biased region" description="Low complexity" evidence="4">
    <location>
        <begin position="22"/>
        <end position="31"/>
    </location>
</feature>
<feature type="region of interest" description="Disordered" evidence="4">
    <location>
        <begin position="1066"/>
        <end position="1103"/>
    </location>
</feature>
<feature type="compositionally biased region" description="Basic and acidic residues" evidence="4">
    <location>
        <begin position="117"/>
        <end position="128"/>
    </location>
</feature>
<feature type="compositionally biased region" description="Polar residues" evidence="4">
    <location>
        <begin position="618"/>
        <end position="628"/>
    </location>
</feature>
<organism evidence="6 7">
    <name type="scientific">Monilinia vaccinii-corymbosi</name>
    <dbReference type="NCBI Taxonomy" id="61207"/>
    <lineage>
        <taxon>Eukaryota</taxon>
        <taxon>Fungi</taxon>
        <taxon>Dikarya</taxon>
        <taxon>Ascomycota</taxon>
        <taxon>Pezizomycotina</taxon>
        <taxon>Leotiomycetes</taxon>
        <taxon>Helotiales</taxon>
        <taxon>Sclerotiniaceae</taxon>
        <taxon>Monilinia</taxon>
    </lineage>
</organism>
<sequence>MESPPVMISSTSRLAPPLLHPRSSSRSSSRSHVADDLLSDLNPATTLQAFTSPTGKFKASIEAASPADRAFGLRATLASKKVQEWLEELSDWPWPESGGSSGFEVSPSNRMKWSSPKLDEGTESHQQEEYPEPQYCGSLLFEQVVRYEYRIEEIGEGMDDLKVEEIKRRVLDTHFPAHSRPFFSTTISLPAFLPRYTVMDDFTAVVTATVLQALPNLAKLTRLMEIWGIRLSVLRRVPPLLLRMDDAEMALHSGWQAIKIPSAKMTGSGEMGDRVLSRQTFEVMKNVLQAKVTILGRDLDYMLDILEGRMDTLPESWLDRMENLERDYGEWVVAAERKITDGELTAIATSQMAEVDATKMAREGSSALPMPATKDVLMETKLNAHVEEPTTPLQQDVIGISNGLISTPETTPTPCANRVQVHEPTQTSITNSPSPPQTPSPFLNSQQSTPQSALGEHTYTPLTRSTSVKSISKLPKFGHTLANALRRTFSNDESPQDLSHMTPTVGPKVSARPSSVILDKFPSPPLNLSARSEFARLRSASSPLIIGTEPALPKNPTHSSNDGSILGAPASSIALAQQLGISSASHMSSNGDSGSSRIPAHLPGKPSHLPTDFHISKIASSDGASESVQRLGPDGMEFDLFDTPMAARRPSITAGTVHGDDPRDSDVSDDSLSYRCQSTNEAGAASSSVDQDSDGASTFTSEDLPLPPRNWSHDLQKYDNTPPGSPPGAPTISARRRPPQLLESPDFSHLISSPRDNSFLHDIKILESIPASPVESGSDDQMQQQISCLLQSIPAHIRLRSEPEEKPNTKGIQPRKSRRSVTPSMRSQPSIGSLRAPTPSFTLAPAYAKSGTPRHRSQNGNPEIKVYHLSRSSGEKPIKLFVRLVGEHGERVMVRVGGGWADLGEYLKEYASHHGRRAPADTDKVEIQDLPSRISSSGPTVRDGSRTTPRLGRTTPGPRSVSAMGVRPSTAVDRPKSSLGIHKTRKSTFSSFDEVPPLPTTPFHEIRRENEMNHTPPSGASRSSSRLDWNEEDTSLGLAGPRGKQKELDQKDLEWVEGMKEKVMMASVEEKERRKGGHRQSLGEMDKVGATKRLFRQTSRLDL</sequence>